<accession>A0AAI8VKX0</accession>
<name>A0AAI8VKX0_9PEZI</name>
<dbReference type="AlphaFoldDB" id="A0AAI8VKX0"/>
<sequence>MEPLPLPQDILLLLCQELGARRDFATLFCLSRVSRRVASIALEQLYRVRDEADTFPDGKLQTAQLWRSIVLSSLGMTAYPYCAYVRALSLGHLVECLEEMRPDKAVREFFFDGPMHQFLVLRGLPTRNTRDNSSFLPIDMDRTVVKCVDSITIYIRELADSNGTAVALTHLEGVFIPHDILPTWITRLGTLTSLRLRDGSVLGVEAASAISECCPKFGELVCYYYQSGSADEDMAAFFQTLRPNTLRKFEVLSRNQLGEKSFTALTAHAESLRSLTITSLSRLAMQGLNMLSPCTALEILNIENDRFDSEALSESLVKEVATWISNCKSLRELTLTHVQDALAILKEVMEAPGIHLTTLHVKDFSSASPEVTRAAWASLGLQNRLEVLSINEQDGIVDGLIVTRTPQLTESLCRLKSLSSLDLLQAYVSSSDIRLFATALPNIEYLSFGGDLLDEAILVTLSTIPKLKALSINGTSAFRFDSLKDFAQRLDSSAHQGIRVEILNQWPGARVTEEEEQWLERYFADTLNGRIVIHFPNDPDELHEGDFSDSD</sequence>
<dbReference type="SUPFAM" id="SSF52047">
    <property type="entry name" value="RNI-like"/>
    <property type="match status" value="1"/>
</dbReference>
<evidence type="ECO:0000313" key="2">
    <source>
        <dbReference type="Proteomes" id="UP001295740"/>
    </source>
</evidence>
<dbReference type="Proteomes" id="UP001295740">
    <property type="component" value="Unassembled WGS sequence"/>
</dbReference>
<reference evidence="1" key="1">
    <citation type="submission" date="2023-10" db="EMBL/GenBank/DDBJ databases">
        <authorList>
            <person name="Hackl T."/>
        </authorList>
    </citation>
    <scope>NUCLEOTIDE SEQUENCE</scope>
</reference>
<protein>
    <submittedName>
        <fullName evidence="1">Uu.00g079490.m01.CDS01</fullName>
    </submittedName>
</protein>
<comment type="caution">
    <text evidence="1">The sequence shown here is derived from an EMBL/GenBank/DDBJ whole genome shotgun (WGS) entry which is preliminary data.</text>
</comment>
<dbReference type="Gene3D" id="3.80.10.10">
    <property type="entry name" value="Ribonuclease Inhibitor"/>
    <property type="match status" value="2"/>
</dbReference>
<evidence type="ECO:0000313" key="1">
    <source>
        <dbReference type="EMBL" id="CAJ2506763.1"/>
    </source>
</evidence>
<keyword evidence="2" id="KW-1185">Reference proteome</keyword>
<dbReference type="EMBL" id="CAUWAG010000010">
    <property type="protein sequence ID" value="CAJ2506763.1"/>
    <property type="molecule type" value="Genomic_DNA"/>
</dbReference>
<proteinExistence type="predicted"/>
<gene>
    <name evidence="1" type="ORF">KHLLAP_LOCUS7231</name>
</gene>
<dbReference type="InterPro" id="IPR032675">
    <property type="entry name" value="LRR_dom_sf"/>
</dbReference>
<organism evidence="1 2">
    <name type="scientific">Anthostomella pinea</name>
    <dbReference type="NCBI Taxonomy" id="933095"/>
    <lineage>
        <taxon>Eukaryota</taxon>
        <taxon>Fungi</taxon>
        <taxon>Dikarya</taxon>
        <taxon>Ascomycota</taxon>
        <taxon>Pezizomycotina</taxon>
        <taxon>Sordariomycetes</taxon>
        <taxon>Xylariomycetidae</taxon>
        <taxon>Xylariales</taxon>
        <taxon>Xylariaceae</taxon>
        <taxon>Anthostomella</taxon>
    </lineage>
</organism>